<dbReference type="OrthoDB" id="9814695at2"/>
<sequence length="376" mass="40744">MSVTLHWFLPTSGDGRTIVERFHANRTQGAPAQREADIDYLAQVARAAEANGFVGVLTPTGTWCEDAWLTTAALIAETKALKFLVAFRPGVISPTLAAQMASTYQRISRGRLLLNVVTGGDAVEQQRFGDWHDHDQRYARTDEFLHVVRNAWSGQPFDFSGEHYRVAGATVLAAPDPTPRIYFGGSSDAALPVAARHADVYLTWGEPPEAVAEKIGRVRALAEARGRRIRFGIRLHTISRDTSAEAWLEAAKLLDALDPEQVRKAQSQLGASQSVGQQRMVALHGGDLGAGVRGLEIHPGLWAGIGLVRGGAGTALVGSHSEVADLVEEYHSLGVEEFVLSGYPHLEEAYWFGEGVRPELARRGLLAGQEDLVKTG</sequence>
<feature type="domain" description="Luciferase-like" evidence="5">
    <location>
        <begin position="23"/>
        <end position="336"/>
    </location>
</feature>
<protein>
    <submittedName>
        <fullName evidence="6">Alkanesulfonate monooxygenase</fullName>
    </submittedName>
</protein>
<reference evidence="6 7" key="1">
    <citation type="submission" date="2018-03" db="EMBL/GenBank/DDBJ databases">
        <title>Genomic Encyclopedia of Archaeal and Bacterial Type Strains, Phase II (KMG-II): from individual species to whole genera.</title>
        <authorList>
            <person name="Goeker M."/>
        </authorList>
    </citation>
    <scope>NUCLEOTIDE SEQUENCE [LARGE SCALE GENOMIC DNA]</scope>
    <source>
        <strain evidence="6 7">DSM 44720</strain>
    </source>
</reference>
<dbReference type="PANTHER" id="PTHR42847">
    <property type="entry name" value="ALKANESULFONATE MONOOXYGENASE"/>
    <property type="match status" value="1"/>
</dbReference>
<dbReference type="GO" id="GO:0046306">
    <property type="term" value="P:alkanesulfonate catabolic process"/>
    <property type="evidence" value="ECO:0007669"/>
    <property type="project" value="TreeGrafter"/>
</dbReference>
<organism evidence="6 7">
    <name type="scientific">Umezawaea tangerina</name>
    <dbReference type="NCBI Taxonomy" id="84725"/>
    <lineage>
        <taxon>Bacteria</taxon>
        <taxon>Bacillati</taxon>
        <taxon>Actinomycetota</taxon>
        <taxon>Actinomycetes</taxon>
        <taxon>Pseudonocardiales</taxon>
        <taxon>Pseudonocardiaceae</taxon>
        <taxon>Umezawaea</taxon>
    </lineage>
</organism>
<keyword evidence="7" id="KW-1185">Reference proteome</keyword>
<evidence type="ECO:0000256" key="3">
    <source>
        <dbReference type="ARBA" id="ARBA00023002"/>
    </source>
</evidence>
<dbReference type="SUPFAM" id="SSF51679">
    <property type="entry name" value="Bacterial luciferase-like"/>
    <property type="match status" value="1"/>
</dbReference>
<keyword evidence="3" id="KW-0560">Oxidoreductase</keyword>
<name>A0A2T0SH09_9PSEU</name>
<dbReference type="Pfam" id="PF00296">
    <property type="entry name" value="Bac_luciferase"/>
    <property type="match status" value="1"/>
</dbReference>
<evidence type="ECO:0000313" key="6">
    <source>
        <dbReference type="EMBL" id="PRY32653.1"/>
    </source>
</evidence>
<dbReference type="Proteomes" id="UP000239494">
    <property type="component" value="Unassembled WGS sequence"/>
</dbReference>
<dbReference type="EMBL" id="PVTF01000020">
    <property type="protein sequence ID" value="PRY32653.1"/>
    <property type="molecule type" value="Genomic_DNA"/>
</dbReference>
<gene>
    <name evidence="6" type="ORF">CLV43_12072</name>
</gene>
<dbReference type="CDD" id="cd01094">
    <property type="entry name" value="Alkanesulfonate_monoxygenase"/>
    <property type="match status" value="1"/>
</dbReference>
<keyword evidence="2" id="KW-0288">FMN</keyword>
<dbReference type="PANTHER" id="PTHR42847:SF4">
    <property type="entry name" value="ALKANESULFONATE MONOOXYGENASE-RELATED"/>
    <property type="match status" value="1"/>
</dbReference>
<evidence type="ECO:0000256" key="2">
    <source>
        <dbReference type="ARBA" id="ARBA00022643"/>
    </source>
</evidence>
<dbReference type="RefSeq" id="WP_106196101.1">
    <property type="nucleotide sequence ID" value="NZ_PVTF01000020.1"/>
</dbReference>
<evidence type="ECO:0000313" key="7">
    <source>
        <dbReference type="Proteomes" id="UP000239494"/>
    </source>
</evidence>
<keyword evidence="4 6" id="KW-0503">Monooxygenase</keyword>
<dbReference type="GO" id="GO:0008726">
    <property type="term" value="F:alkanesulfonate monooxygenase activity"/>
    <property type="evidence" value="ECO:0007669"/>
    <property type="project" value="TreeGrafter"/>
</dbReference>
<dbReference type="InterPro" id="IPR011251">
    <property type="entry name" value="Luciferase-like_dom"/>
</dbReference>
<evidence type="ECO:0000256" key="1">
    <source>
        <dbReference type="ARBA" id="ARBA00022630"/>
    </source>
</evidence>
<dbReference type="InterPro" id="IPR050172">
    <property type="entry name" value="SsuD_RutA_monooxygenase"/>
</dbReference>
<evidence type="ECO:0000256" key="4">
    <source>
        <dbReference type="ARBA" id="ARBA00023033"/>
    </source>
</evidence>
<dbReference type="Gene3D" id="3.20.20.30">
    <property type="entry name" value="Luciferase-like domain"/>
    <property type="match status" value="1"/>
</dbReference>
<comment type="caution">
    <text evidence="6">The sequence shown here is derived from an EMBL/GenBank/DDBJ whole genome shotgun (WGS) entry which is preliminary data.</text>
</comment>
<dbReference type="InterPro" id="IPR036661">
    <property type="entry name" value="Luciferase-like_sf"/>
</dbReference>
<keyword evidence="1" id="KW-0285">Flavoprotein</keyword>
<evidence type="ECO:0000259" key="5">
    <source>
        <dbReference type="Pfam" id="PF00296"/>
    </source>
</evidence>
<accession>A0A2T0SH09</accession>
<dbReference type="AlphaFoldDB" id="A0A2T0SH09"/>
<proteinExistence type="predicted"/>